<dbReference type="EMBL" id="JACASE010000014">
    <property type="protein sequence ID" value="KAF6410382.1"/>
    <property type="molecule type" value="Genomic_DNA"/>
</dbReference>
<gene>
    <name evidence="2" type="ORF">HJG63_008946</name>
</gene>
<accession>A0A7J8CHX9</accession>
<evidence type="ECO:0000313" key="3">
    <source>
        <dbReference type="Proteomes" id="UP000593571"/>
    </source>
</evidence>
<evidence type="ECO:0000313" key="2">
    <source>
        <dbReference type="EMBL" id="KAF6410382.1"/>
    </source>
</evidence>
<evidence type="ECO:0000256" key="1">
    <source>
        <dbReference type="SAM" id="MobiDB-lite"/>
    </source>
</evidence>
<feature type="region of interest" description="Disordered" evidence="1">
    <location>
        <begin position="73"/>
        <end position="98"/>
    </location>
</feature>
<name>A0A7J8CHX9_ROUAE</name>
<dbReference type="AlphaFoldDB" id="A0A7J8CHX9"/>
<feature type="region of interest" description="Disordered" evidence="1">
    <location>
        <begin position="32"/>
        <end position="58"/>
    </location>
</feature>
<organism evidence="2 3">
    <name type="scientific">Rousettus aegyptiacus</name>
    <name type="common">Egyptian fruit bat</name>
    <name type="synonym">Pteropus aegyptiacus</name>
    <dbReference type="NCBI Taxonomy" id="9407"/>
    <lineage>
        <taxon>Eukaryota</taxon>
        <taxon>Metazoa</taxon>
        <taxon>Chordata</taxon>
        <taxon>Craniata</taxon>
        <taxon>Vertebrata</taxon>
        <taxon>Euteleostomi</taxon>
        <taxon>Mammalia</taxon>
        <taxon>Eutheria</taxon>
        <taxon>Laurasiatheria</taxon>
        <taxon>Chiroptera</taxon>
        <taxon>Yinpterochiroptera</taxon>
        <taxon>Pteropodoidea</taxon>
        <taxon>Pteropodidae</taxon>
        <taxon>Rousettinae</taxon>
        <taxon>Rousettus</taxon>
    </lineage>
</organism>
<reference evidence="2 3" key="1">
    <citation type="journal article" date="2020" name="Nature">
        <title>Six reference-quality genomes reveal evolution of bat adaptations.</title>
        <authorList>
            <person name="Jebb D."/>
            <person name="Huang Z."/>
            <person name="Pippel M."/>
            <person name="Hughes G.M."/>
            <person name="Lavrichenko K."/>
            <person name="Devanna P."/>
            <person name="Winkler S."/>
            <person name="Jermiin L.S."/>
            <person name="Skirmuntt E.C."/>
            <person name="Katzourakis A."/>
            <person name="Burkitt-Gray L."/>
            <person name="Ray D.A."/>
            <person name="Sullivan K.A.M."/>
            <person name="Roscito J.G."/>
            <person name="Kirilenko B.M."/>
            <person name="Davalos L.M."/>
            <person name="Corthals A.P."/>
            <person name="Power M.L."/>
            <person name="Jones G."/>
            <person name="Ransome R.D."/>
            <person name="Dechmann D.K.N."/>
            <person name="Locatelli A.G."/>
            <person name="Puechmaille S.J."/>
            <person name="Fedrigo O."/>
            <person name="Jarvis E.D."/>
            <person name="Hiller M."/>
            <person name="Vernes S.C."/>
            <person name="Myers E.W."/>
            <person name="Teeling E.C."/>
        </authorList>
    </citation>
    <scope>NUCLEOTIDE SEQUENCE [LARGE SCALE GENOMIC DNA]</scope>
    <source>
        <strain evidence="2">MRouAeg1</strain>
        <tissue evidence="2">Muscle</tissue>
    </source>
</reference>
<keyword evidence="3" id="KW-1185">Reference proteome</keyword>
<comment type="caution">
    <text evidence="2">The sequence shown here is derived from an EMBL/GenBank/DDBJ whole genome shotgun (WGS) entry which is preliminary data.</text>
</comment>
<proteinExistence type="predicted"/>
<protein>
    <submittedName>
        <fullName evidence="2">Uncharacterized protein</fullName>
    </submittedName>
</protein>
<sequence>MSASSGASACPSTWLVGPRWCRGATCPEGEAEAGGKGAASETVVPMPPPGCRRGQGRASAEFGGLRSTVQAAEGKGSCWGQGGDGRGQEAAGKGSGHPAKTACCPAARGRAFLGAGLCACPTRSRSVPTSNPFPVAVSWALSNRM</sequence>
<dbReference type="Proteomes" id="UP000593571">
    <property type="component" value="Unassembled WGS sequence"/>
</dbReference>